<feature type="signal peptide" evidence="1">
    <location>
        <begin position="1"/>
        <end position="33"/>
    </location>
</feature>
<keyword evidence="1" id="KW-0732">Signal</keyword>
<feature type="chain" id="PRO_5032793314" evidence="1">
    <location>
        <begin position="34"/>
        <end position="126"/>
    </location>
</feature>
<dbReference type="EMBL" id="UYJE01008422">
    <property type="protein sequence ID" value="VDI63834.1"/>
    <property type="molecule type" value="Genomic_DNA"/>
</dbReference>
<dbReference type="Proteomes" id="UP000596742">
    <property type="component" value="Unassembled WGS sequence"/>
</dbReference>
<protein>
    <submittedName>
        <fullName evidence="2">Uncharacterized protein</fullName>
    </submittedName>
</protein>
<evidence type="ECO:0000313" key="2">
    <source>
        <dbReference type="EMBL" id="VDI63834.1"/>
    </source>
</evidence>
<keyword evidence="3" id="KW-1185">Reference proteome</keyword>
<evidence type="ECO:0000313" key="3">
    <source>
        <dbReference type="Proteomes" id="UP000596742"/>
    </source>
</evidence>
<dbReference type="AlphaFoldDB" id="A0A8B6GHK0"/>
<comment type="caution">
    <text evidence="2">The sequence shown here is derived from an EMBL/GenBank/DDBJ whole genome shotgun (WGS) entry which is preliminary data.</text>
</comment>
<gene>
    <name evidence="2" type="ORF">MGAL_10B006312</name>
</gene>
<evidence type="ECO:0000256" key="1">
    <source>
        <dbReference type="SAM" id="SignalP"/>
    </source>
</evidence>
<reference evidence="2" key="1">
    <citation type="submission" date="2018-11" db="EMBL/GenBank/DDBJ databases">
        <authorList>
            <person name="Alioto T."/>
            <person name="Alioto T."/>
        </authorList>
    </citation>
    <scope>NUCLEOTIDE SEQUENCE</scope>
</reference>
<dbReference type="OrthoDB" id="10492567at2759"/>
<organism evidence="2 3">
    <name type="scientific">Mytilus galloprovincialis</name>
    <name type="common">Mediterranean mussel</name>
    <dbReference type="NCBI Taxonomy" id="29158"/>
    <lineage>
        <taxon>Eukaryota</taxon>
        <taxon>Metazoa</taxon>
        <taxon>Spiralia</taxon>
        <taxon>Lophotrochozoa</taxon>
        <taxon>Mollusca</taxon>
        <taxon>Bivalvia</taxon>
        <taxon>Autobranchia</taxon>
        <taxon>Pteriomorphia</taxon>
        <taxon>Mytilida</taxon>
        <taxon>Mytiloidea</taxon>
        <taxon>Mytilidae</taxon>
        <taxon>Mytilinae</taxon>
        <taxon>Mytilus</taxon>
    </lineage>
</organism>
<accession>A0A8B6GHK0</accession>
<sequence>MMQSRFTTLDNHNTMVNISVVLVLVLAVGYTVAIDCFGTTCNVDQEYCQIMLKDQTGQCYTHHGNGHHEDHQSCIGAHHPGDHCFCKDQACVTQIMMEWAASSTVDAGGSNMTTLPPMTTQMPMTT</sequence>
<proteinExistence type="predicted"/>
<name>A0A8B6GHK0_MYTGA</name>